<feature type="non-terminal residue" evidence="2">
    <location>
        <position position="273"/>
    </location>
</feature>
<dbReference type="EMBL" id="BART01027896">
    <property type="protein sequence ID" value="GAG98616.1"/>
    <property type="molecule type" value="Genomic_DNA"/>
</dbReference>
<comment type="caution">
    <text evidence="2">The sequence shown here is derived from an EMBL/GenBank/DDBJ whole genome shotgun (WGS) entry which is preliminary data.</text>
</comment>
<feature type="transmembrane region" description="Helical" evidence="1">
    <location>
        <begin position="248"/>
        <end position="268"/>
    </location>
</feature>
<reference evidence="2" key="1">
    <citation type="journal article" date="2014" name="Front. Microbiol.">
        <title>High frequency of phylogenetically diverse reductive dehalogenase-homologous genes in deep subseafloor sedimentary metagenomes.</title>
        <authorList>
            <person name="Kawai M."/>
            <person name="Futagami T."/>
            <person name="Toyoda A."/>
            <person name="Takaki Y."/>
            <person name="Nishi S."/>
            <person name="Hori S."/>
            <person name="Arai W."/>
            <person name="Tsubouchi T."/>
            <person name="Morono Y."/>
            <person name="Uchiyama I."/>
            <person name="Ito T."/>
            <person name="Fujiyama A."/>
            <person name="Inagaki F."/>
            <person name="Takami H."/>
        </authorList>
    </citation>
    <scope>NUCLEOTIDE SEQUENCE</scope>
    <source>
        <strain evidence="2">Expedition CK06-06</strain>
    </source>
</reference>
<feature type="non-terminal residue" evidence="2">
    <location>
        <position position="1"/>
    </location>
</feature>
<protein>
    <submittedName>
        <fullName evidence="2">Uncharacterized protein</fullName>
    </submittedName>
</protein>
<evidence type="ECO:0000313" key="2">
    <source>
        <dbReference type="EMBL" id="GAG98616.1"/>
    </source>
</evidence>
<dbReference type="AlphaFoldDB" id="X1DQC9"/>
<feature type="transmembrane region" description="Helical" evidence="1">
    <location>
        <begin position="108"/>
        <end position="130"/>
    </location>
</feature>
<sequence length="273" mass="31668">AAAKNLIAPGSEIKDNSYLLPLASTPKHSVLKGNSYYFSAGAKPLRRIFKRKIKSYLKIDPETLEQIKEVKDAIGSSPVQTQETNEERDLSLDFVTSSAISRVNLKFLIVYVPIFWLSGMIVSIIFYTYTYYVQNWILMVFFLPAIIFFMWFIFISGCLFFSKLFLILINLIHRPKEGIFKAEKGNHDFEFWCLRTELKKIALWLVRNWPLPWMDIIVFKWFGIKISFSSGLYDSWCDAEFIHFGRKVIVGQGAMIMSSMVIGNYLIIKEVVF</sequence>
<keyword evidence="1" id="KW-1133">Transmembrane helix</keyword>
<keyword evidence="1" id="KW-0812">Transmembrane</keyword>
<name>X1DQC9_9ZZZZ</name>
<organism evidence="2">
    <name type="scientific">marine sediment metagenome</name>
    <dbReference type="NCBI Taxonomy" id="412755"/>
    <lineage>
        <taxon>unclassified sequences</taxon>
        <taxon>metagenomes</taxon>
        <taxon>ecological metagenomes</taxon>
    </lineage>
</organism>
<proteinExistence type="predicted"/>
<gene>
    <name evidence="2" type="ORF">S01H4_49331</name>
</gene>
<feature type="transmembrane region" description="Helical" evidence="1">
    <location>
        <begin position="136"/>
        <end position="169"/>
    </location>
</feature>
<keyword evidence="1" id="KW-0472">Membrane</keyword>
<evidence type="ECO:0000256" key="1">
    <source>
        <dbReference type="SAM" id="Phobius"/>
    </source>
</evidence>
<accession>X1DQC9</accession>